<dbReference type="PROSITE" id="PS51842">
    <property type="entry name" value="IF_ROD_2"/>
    <property type="match status" value="1"/>
</dbReference>
<dbReference type="SMART" id="SM01391">
    <property type="entry name" value="Filament"/>
    <property type="match status" value="1"/>
</dbReference>
<dbReference type="PANTHER" id="PTHR23239:SF368">
    <property type="entry name" value="KERATIN, TYPE I CYTOSKELETAL 14"/>
    <property type="match status" value="1"/>
</dbReference>
<comment type="function">
    <text evidence="8">The nonhelical tail domain is involved in promoting KRT5-KRT14 filaments to self-organize into large bundles and enhances the mechanical properties involved in resilience of keratin intermediate filaments in vitro.</text>
</comment>
<feature type="compositionally biased region" description="Low complexity" evidence="14">
    <location>
        <begin position="408"/>
        <end position="426"/>
    </location>
</feature>
<keyword evidence="4" id="KW-0416">Keratin</keyword>
<evidence type="ECO:0000256" key="8">
    <source>
        <dbReference type="ARBA" id="ARBA00037229"/>
    </source>
</evidence>
<dbReference type="SUPFAM" id="SSF46579">
    <property type="entry name" value="Prefoldin"/>
    <property type="match status" value="1"/>
</dbReference>
<keyword evidence="7" id="KW-0539">Nucleus</keyword>
<dbReference type="FunFam" id="1.20.5.170:FF:000002">
    <property type="entry name" value="Type I keratin KA11"/>
    <property type="match status" value="1"/>
</dbReference>
<evidence type="ECO:0000313" key="16">
    <source>
        <dbReference type="Ensembl" id="ENSNLEP00000028462.1"/>
    </source>
</evidence>
<evidence type="ECO:0000256" key="7">
    <source>
        <dbReference type="ARBA" id="ARBA00023242"/>
    </source>
</evidence>
<evidence type="ECO:0000256" key="4">
    <source>
        <dbReference type="ARBA" id="ARBA00022744"/>
    </source>
</evidence>
<dbReference type="GeneTree" id="ENSGT00940000154602"/>
<dbReference type="InterPro" id="IPR018039">
    <property type="entry name" value="IF_conserved"/>
</dbReference>
<dbReference type="AlphaFoldDB" id="A0A2I3GAZ8"/>
<keyword evidence="17" id="KW-1185">Reference proteome</keyword>
<evidence type="ECO:0000259" key="15">
    <source>
        <dbReference type="PROSITE" id="PS51842"/>
    </source>
</evidence>
<feature type="coiled-coil region" evidence="13">
    <location>
        <begin position="118"/>
        <end position="152"/>
    </location>
</feature>
<name>A0A2I3GAZ8_NOMLE</name>
<feature type="coiled-coil region" evidence="13">
    <location>
        <begin position="199"/>
        <end position="392"/>
    </location>
</feature>
<feature type="region of interest" description="Disordered" evidence="14">
    <location>
        <begin position="407"/>
        <end position="453"/>
    </location>
</feature>
<protein>
    <recommendedName>
        <fullName evidence="9">Keratin, type I cytoskeletal 14</fullName>
    </recommendedName>
    <alternativeName>
        <fullName evidence="10">Cytokeratin-14</fullName>
    </alternativeName>
    <alternativeName>
        <fullName evidence="11">Keratin-14</fullName>
    </alternativeName>
</protein>
<dbReference type="GO" id="GO:0005634">
    <property type="term" value="C:nucleus"/>
    <property type="evidence" value="ECO:0007669"/>
    <property type="project" value="UniProtKB-SubCell"/>
</dbReference>
<dbReference type="GO" id="GO:0045095">
    <property type="term" value="C:keratin filament"/>
    <property type="evidence" value="ECO:0007669"/>
    <property type="project" value="TreeGrafter"/>
</dbReference>
<dbReference type="SUPFAM" id="SSF64593">
    <property type="entry name" value="Intermediate filament protein, coiled coil region"/>
    <property type="match status" value="2"/>
</dbReference>
<evidence type="ECO:0000256" key="5">
    <source>
        <dbReference type="ARBA" id="ARBA00022754"/>
    </source>
</evidence>
<reference evidence="16" key="2">
    <citation type="submission" date="2025-08" db="UniProtKB">
        <authorList>
            <consortium name="Ensembl"/>
        </authorList>
    </citation>
    <scope>IDENTIFICATION</scope>
</reference>
<evidence type="ECO:0000313" key="17">
    <source>
        <dbReference type="Proteomes" id="UP000001073"/>
    </source>
</evidence>
<evidence type="ECO:0000256" key="6">
    <source>
        <dbReference type="ARBA" id="ARBA00023054"/>
    </source>
</evidence>
<proteinExistence type="inferred from homology"/>
<sequence length="453" mass="49650">MTTCSRQFTSSSSMKGSCGIGGGIGGGSSRISSVLAGGSCRAPSTYGGGLSVSSSRFSSGGAYGLGGGYGGGFSSSSSFGSGFGGGYGGGLGAGLGAGFGGGFAGGDGLLVGSEKVTMQNLNDRLASYLDKVRALEEANADLEVKIRDWYQRQRPAEIKDYSPYFKTIEDLRNKVASSFWEQYMYETELNLRMSVGANINGLRRVLDELTLARADLEMQIESLKEELAYLKKNHEEEMNALRGQVGGDVNVEMDAAPGVDLSRILNEMRDQYEKMAEKNRKDAEEWFFTKTEELNREVATNSELVQSGKSEISELRRTMQNLEIELQSQLSMKASLENSLEETKGRYCMQLAQIQEMIGSVEEQLAQLRCEMEQQNQEYKILLDVKTRLEQEIATYRRLLEGEDAHLSSSQFSSGSQSSRDVTSSSRQIRTKVMDVHDGKVVSTHEQVLRTKN</sequence>
<dbReference type="Pfam" id="PF00038">
    <property type="entry name" value="Filament"/>
    <property type="match status" value="2"/>
</dbReference>
<comment type="subcellular location">
    <subcellularLocation>
        <location evidence="2">Cytoplasm</location>
    </subcellularLocation>
    <subcellularLocation>
        <location evidence="1">Nucleus</location>
    </subcellularLocation>
</comment>
<evidence type="ECO:0000256" key="12">
    <source>
        <dbReference type="RuleBase" id="RU000685"/>
    </source>
</evidence>
<dbReference type="GO" id="GO:0030855">
    <property type="term" value="P:epithelial cell differentiation"/>
    <property type="evidence" value="ECO:0007669"/>
    <property type="project" value="TreeGrafter"/>
</dbReference>
<keyword evidence="5 12" id="KW-0403">Intermediate filament</keyword>
<dbReference type="Gene3D" id="1.20.5.1160">
    <property type="entry name" value="Vasodilator-stimulated phosphoprotein"/>
    <property type="match status" value="1"/>
</dbReference>
<evidence type="ECO:0000256" key="14">
    <source>
        <dbReference type="SAM" id="MobiDB-lite"/>
    </source>
</evidence>
<dbReference type="InterPro" id="IPR002957">
    <property type="entry name" value="Keratin_I"/>
</dbReference>
<dbReference type="PRINTS" id="PR01248">
    <property type="entry name" value="TYPE1KERATIN"/>
</dbReference>
<evidence type="ECO:0000256" key="2">
    <source>
        <dbReference type="ARBA" id="ARBA00004496"/>
    </source>
</evidence>
<evidence type="ECO:0000256" key="3">
    <source>
        <dbReference type="ARBA" id="ARBA00022490"/>
    </source>
</evidence>
<reference evidence="16" key="1">
    <citation type="submission" date="2012-10" db="EMBL/GenBank/DDBJ databases">
        <authorList>
            <consortium name="Gibbon Genome Sequencing Consortium"/>
        </authorList>
    </citation>
    <scope>NUCLEOTIDE SEQUENCE [LARGE SCALE GENOMIC DNA]</scope>
</reference>
<accession>A0A2I3GAZ8</accession>
<feature type="domain" description="IF rod" evidence="15">
    <location>
        <begin position="114"/>
        <end position="407"/>
    </location>
</feature>
<dbReference type="PANTHER" id="PTHR23239">
    <property type="entry name" value="INTERMEDIATE FILAMENT"/>
    <property type="match status" value="1"/>
</dbReference>
<dbReference type="PROSITE" id="PS00226">
    <property type="entry name" value="IF_ROD_1"/>
    <property type="match status" value="1"/>
</dbReference>
<dbReference type="InterPro" id="IPR039008">
    <property type="entry name" value="IF_rod_dom"/>
</dbReference>
<evidence type="ECO:0000256" key="9">
    <source>
        <dbReference type="ARBA" id="ARBA00040326"/>
    </source>
</evidence>
<dbReference type="Gene3D" id="1.20.5.170">
    <property type="match status" value="1"/>
</dbReference>
<dbReference type="Ensembl" id="ENSNLET00000048633.1">
    <property type="protein sequence ID" value="ENSNLEP00000028462.1"/>
    <property type="gene ID" value="ENSNLEG00000010819.2"/>
</dbReference>
<comment type="similarity">
    <text evidence="12">Belongs to the intermediate filament family.</text>
</comment>
<evidence type="ECO:0000256" key="11">
    <source>
        <dbReference type="ARBA" id="ARBA00042490"/>
    </source>
</evidence>
<keyword evidence="6 13" id="KW-0175">Coiled coil</keyword>
<gene>
    <name evidence="16" type="primary">KRT14</name>
    <name evidence="16" type="synonym">LOC100587133</name>
</gene>
<keyword evidence="3" id="KW-0963">Cytoplasm</keyword>
<dbReference type="GO" id="GO:0045109">
    <property type="term" value="P:intermediate filament organization"/>
    <property type="evidence" value="ECO:0007669"/>
    <property type="project" value="TreeGrafter"/>
</dbReference>
<evidence type="ECO:0000256" key="13">
    <source>
        <dbReference type="SAM" id="Coils"/>
    </source>
</evidence>
<dbReference type="Proteomes" id="UP000001073">
    <property type="component" value="Unplaced"/>
</dbReference>
<dbReference type="GO" id="GO:0005198">
    <property type="term" value="F:structural molecule activity"/>
    <property type="evidence" value="ECO:0007669"/>
    <property type="project" value="InterPro"/>
</dbReference>
<dbReference type="GO" id="GO:0005737">
    <property type="term" value="C:cytoplasm"/>
    <property type="evidence" value="ECO:0007669"/>
    <property type="project" value="UniProtKB-SubCell"/>
</dbReference>
<organism evidence="16 17">
    <name type="scientific">Nomascus leucogenys</name>
    <name type="common">Northern white-cheeked gibbon</name>
    <name type="synonym">Hylobates leucogenys</name>
    <dbReference type="NCBI Taxonomy" id="61853"/>
    <lineage>
        <taxon>Eukaryota</taxon>
        <taxon>Metazoa</taxon>
        <taxon>Chordata</taxon>
        <taxon>Craniata</taxon>
        <taxon>Vertebrata</taxon>
        <taxon>Euteleostomi</taxon>
        <taxon>Mammalia</taxon>
        <taxon>Eutheria</taxon>
        <taxon>Euarchontoglires</taxon>
        <taxon>Primates</taxon>
        <taxon>Haplorrhini</taxon>
        <taxon>Catarrhini</taxon>
        <taxon>Hylobatidae</taxon>
        <taxon>Nomascus</taxon>
    </lineage>
</organism>
<evidence type="ECO:0000256" key="10">
    <source>
        <dbReference type="ARBA" id="ARBA00041705"/>
    </source>
</evidence>
<dbReference type="FunFam" id="1.20.5.500:FF:000001">
    <property type="entry name" value="Type II keratin 23"/>
    <property type="match status" value="1"/>
</dbReference>
<dbReference type="Gene3D" id="1.20.5.500">
    <property type="entry name" value="Single helix bin"/>
    <property type="match status" value="1"/>
</dbReference>
<evidence type="ECO:0000256" key="1">
    <source>
        <dbReference type="ARBA" id="ARBA00004123"/>
    </source>
</evidence>
<reference evidence="16" key="3">
    <citation type="submission" date="2025-09" db="UniProtKB">
        <authorList>
            <consortium name="Ensembl"/>
        </authorList>
    </citation>
    <scope>IDENTIFICATION</scope>
</reference>